<dbReference type="InterPro" id="IPR028098">
    <property type="entry name" value="Glyco_trans_4-like_N"/>
</dbReference>
<dbReference type="InterPro" id="IPR001296">
    <property type="entry name" value="Glyco_trans_1"/>
</dbReference>
<dbReference type="EMBL" id="MHLE01000031">
    <property type="protein sequence ID" value="OGZ02439.1"/>
    <property type="molecule type" value="Genomic_DNA"/>
</dbReference>
<dbReference type="Pfam" id="PF13439">
    <property type="entry name" value="Glyco_transf_4"/>
    <property type="match status" value="1"/>
</dbReference>
<sequence>MKVLMVSTDELIIREGSEAYFRMREYGNLFSELHIILFSKEKERNPGEIQDKFHGVNLGGIKSNSTGQKKIRENVFVYPVFSICRFFIPFKAFSKVKKIIKGEKKEWVTTTQDLFETGLVGFLLKVFYKIGWQVQVHTDFLSPFFFRQSFLNKIRVVISKIIIWKADRVRVVSERIKKSLIEIGFKGEKIDVLPIAVQAEEIKNMPITFDLRKEFPDANFIIFMASRLTPEKNIKLALNAFSEALKINSGMKLVIAGDGPCKKDLEDEAEKRGIFQDVKFLGKLSYQEVISGMKTADLFLSSSVYEGYGMAVVEAAAVGCPVLMTDTGVAGEIIKDGENGMVVPVGLVSKMAEAIVDLAGDNNKRKKIAEEGKKIVLDLISKEEYLKKFREIMELVNKK</sequence>
<evidence type="ECO:0000313" key="3">
    <source>
        <dbReference type="EMBL" id="OGZ02439.1"/>
    </source>
</evidence>
<dbReference type="GO" id="GO:0016757">
    <property type="term" value="F:glycosyltransferase activity"/>
    <property type="evidence" value="ECO:0007669"/>
    <property type="project" value="InterPro"/>
</dbReference>
<evidence type="ECO:0008006" key="5">
    <source>
        <dbReference type="Google" id="ProtNLM"/>
    </source>
</evidence>
<evidence type="ECO:0000259" key="1">
    <source>
        <dbReference type="Pfam" id="PF00534"/>
    </source>
</evidence>
<dbReference type="Pfam" id="PF00534">
    <property type="entry name" value="Glycos_transf_1"/>
    <property type="match status" value="1"/>
</dbReference>
<evidence type="ECO:0000313" key="4">
    <source>
        <dbReference type="Proteomes" id="UP000178599"/>
    </source>
</evidence>
<accession>A0A1G2CM66</accession>
<comment type="caution">
    <text evidence="3">The sequence shown here is derived from an EMBL/GenBank/DDBJ whole genome shotgun (WGS) entry which is preliminary data.</text>
</comment>
<dbReference type="AlphaFoldDB" id="A0A1G2CM66"/>
<protein>
    <recommendedName>
        <fullName evidence="5">Glycosyl transferase family 1 domain-containing protein</fullName>
    </recommendedName>
</protein>
<dbReference type="CDD" id="cd03801">
    <property type="entry name" value="GT4_PimA-like"/>
    <property type="match status" value="1"/>
</dbReference>
<dbReference type="SUPFAM" id="SSF53756">
    <property type="entry name" value="UDP-Glycosyltransferase/glycogen phosphorylase"/>
    <property type="match status" value="1"/>
</dbReference>
<feature type="domain" description="Glycosyl transferase family 1" evidence="1">
    <location>
        <begin position="214"/>
        <end position="374"/>
    </location>
</feature>
<reference evidence="3 4" key="1">
    <citation type="journal article" date="2016" name="Nat. Commun.">
        <title>Thousands of microbial genomes shed light on interconnected biogeochemical processes in an aquifer system.</title>
        <authorList>
            <person name="Anantharaman K."/>
            <person name="Brown C.T."/>
            <person name="Hug L.A."/>
            <person name="Sharon I."/>
            <person name="Castelle C.J."/>
            <person name="Probst A.J."/>
            <person name="Thomas B.C."/>
            <person name="Singh A."/>
            <person name="Wilkins M.J."/>
            <person name="Karaoz U."/>
            <person name="Brodie E.L."/>
            <person name="Williams K.H."/>
            <person name="Hubbard S.S."/>
            <person name="Banfield J.F."/>
        </authorList>
    </citation>
    <scope>NUCLEOTIDE SEQUENCE [LARGE SCALE GENOMIC DNA]</scope>
</reference>
<dbReference type="Proteomes" id="UP000178599">
    <property type="component" value="Unassembled WGS sequence"/>
</dbReference>
<dbReference type="InterPro" id="IPR050194">
    <property type="entry name" value="Glycosyltransferase_grp1"/>
</dbReference>
<gene>
    <name evidence="3" type="ORF">A2390_02815</name>
</gene>
<dbReference type="PANTHER" id="PTHR45947:SF3">
    <property type="entry name" value="SULFOQUINOVOSYL TRANSFERASE SQD2"/>
    <property type="match status" value="1"/>
</dbReference>
<feature type="domain" description="Glycosyltransferase subfamily 4-like N-terminal" evidence="2">
    <location>
        <begin position="74"/>
        <end position="199"/>
    </location>
</feature>
<dbReference type="PANTHER" id="PTHR45947">
    <property type="entry name" value="SULFOQUINOVOSYL TRANSFERASE SQD2"/>
    <property type="match status" value="1"/>
</dbReference>
<evidence type="ECO:0000259" key="2">
    <source>
        <dbReference type="Pfam" id="PF13439"/>
    </source>
</evidence>
<proteinExistence type="predicted"/>
<organism evidence="3 4">
    <name type="scientific">Candidatus Liptonbacteria bacterium RIFOXYB1_FULL_36_10</name>
    <dbReference type="NCBI Taxonomy" id="1798654"/>
    <lineage>
        <taxon>Bacteria</taxon>
        <taxon>Candidatus Liptoniibacteriota</taxon>
    </lineage>
</organism>
<name>A0A1G2CM66_9BACT</name>
<dbReference type="Gene3D" id="3.40.50.2000">
    <property type="entry name" value="Glycogen Phosphorylase B"/>
    <property type="match status" value="2"/>
</dbReference>